<gene>
    <name evidence="1" type="ORF">H2198_002187</name>
</gene>
<evidence type="ECO:0000313" key="2">
    <source>
        <dbReference type="Proteomes" id="UP001172386"/>
    </source>
</evidence>
<organism evidence="1 2">
    <name type="scientific">Neophaeococcomyces mojaviensis</name>
    <dbReference type="NCBI Taxonomy" id="3383035"/>
    <lineage>
        <taxon>Eukaryota</taxon>
        <taxon>Fungi</taxon>
        <taxon>Dikarya</taxon>
        <taxon>Ascomycota</taxon>
        <taxon>Pezizomycotina</taxon>
        <taxon>Eurotiomycetes</taxon>
        <taxon>Chaetothyriomycetidae</taxon>
        <taxon>Chaetothyriales</taxon>
        <taxon>Chaetothyriales incertae sedis</taxon>
        <taxon>Neophaeococcomyces</taxon>
    </lineage>
</organism>
<reference evidence="1" key="1">
    <citation type="submission" date="2022-10" db="EMBL/GenBank/DDBJ databases">
        <title>Culturing micro-colonial fungi from biological soil crusts in the Mojave desert and describing Neophaeococcomyces mojavensis, and introducing the new genera and species Taxawa tesnikishii.</title>
        <authorList>
            <person name="Kurbessoian T."/>
            <person name="Stajich J.E."/>
        </authorList>
    </citation>
    <scope>NUCLEOTIDE SEQUENCE</scope>
    <source>
        <strain evidence="1">JES_112</strain>
    </source>
</reference>
<keyword evidence="2" id="KW-1185">Reference proteome</keyword>
<dbReference type="Proteomes" id="UP001172386">
    <property type="component" value="Unassembled WGS sequence"/>
</dbReference>
<name>A0ACC3AFQ9_9EURO</name>
<sequence length="419" mass="46766">MNITLPLLYLAHPADPNTMRFTAALVAGFVAASTAFLVPPSIPGDIVKDARFQEEHKNHKDLIHTLLAEKTEVVNLDCPGCPFASAYAENRDAGPIHEGIIWVQEVENSLHLEFDTHEHGFQVNGHPVYPFEAARAASTTPVKVSQIRKDTQVRSVEFPLNFAMEVLPAIPSPHKDNIELIPIEFTVLGLNGIPVKVPTVSIQMIRTPNDEYVITQVTMIPFHETPGAETCEASSSWSLCRVKAIVAARIKSMLESAKERTNKVQEWVQTKTKGCKGKRPHGFGRPHHGPKPGQDAEHGRRPHHHPHHHHGGHHKHHRYHRLGHMLHQTLRFFIIPALLGVIGGLAASAVGMLVGQAIVFFWTRTYRNGQRGPLRVQEVTVVEDEKDELLGEVEKPLPMYEDVTKDVEAEAVFLTDEKH</sequence>
<accession>A0ACC3AFQ9</accession>
<comment type="caution">
    <text evidence="1">The sequence shown here is derived from an EMBL/GenBank/DDBJ whole genome shotgun (WGS) entry which is preliminary data.</text>
</comment>
<proteinExistence type="predicted"/>
<dbReference type="EMBL" id="JAPDRQ010000026">
    <property type="protein sequence ID" value="KAJ9661028.1"/>
    <property type="molecule type" value="Genomic_DNA"/>
</dbReference>
<evidence type="ECO:0000313" key="1">
    <source>
        <dbReference type="EMBL" id="KAJ9661028.1"/>
    </source>
</evidence>
<protein>
    <submittedName>
        <fullName evidence="1">Uncharacterized protein</fullName>
    </submittedName>
</protein>